<comment type="subcellular location">
    <subcellularLocation>
        <location evidence="1">Nucleus</location>
        <location evidence="1">Nuclear pore complex</location>
    </subcellularLocation>
</comment>
<keyword evidence="6" id="KW-0811">Translocation</keyword>
<dbReference type="GO" id="GO:0017056">
    <property type="term" value="F:structural constituent of nuclear pore"/>
    <property type="evidence" value="ECO:0007669"/>
    <property type="project" value="InterPro"/>
</dbReference>
<dbReference type="Proteomes" id="UP000747542">
    <property type="component" value="Unassembled WGS sequence"/>
</dbReference>
<dbReference type="GO" id="GO:0006405">
    <property type="term" value="P:RNA export from nucleus"/>
    <property type="evidence" value="ECO:0007669"/>
    <property type="project" value="TreeGrafter"/>
</dbReference>
<dbReference type="InterPro" id="IPR007758">
    <property type="entry name" value="Nucleoporin_NSP1_C"/>
</dbReference>
<evidence type="ECO:0000256" key="1">
    <source>
        <dbReference type="ARBA" id="ARBA00004567"/>
    </source>
</evidence>
<dbReference type="GO" id="GO:0006606">
    <property type="term" value="P:protein import into nucleus"/>
    <property type="evidence" value="ECO:0007669"/>
    <property type="project" value="TreeGrafter"/>
</dbReference>
<feature type="domain" description="Nucleoporin NSP1-like C-terminal" evidence="10">
    <location>
        <begin position="277"/>
        <end position="377"/>
    </location>
</feature>
<name>A0A8J5MPF6_HOMAM</name>
<gene>
    <name evidence="11" type="primary">Nup62-L</name>
    <name evidence="11" type="ORF">Hamer_G006261</name>
</gene>
<evidence type="ECO:0000259" key="10">
    <source>
        <dbReference type="Pfam" id="PF05064"/>
    </source>
</evidence>
<evidence type="ECO:0000313" key="11">
    <source>
        <dbReference type="EMBL" id="KAG7158884.1"/>
    </source>
</evidence>
<keyword evidence="5" id="KW-0653">Protein transport</keyword>
<dbReference type="GO" id="GO:0051028">
    <property type="term" value="P:mRNA transport"/>
    <property type="evidence" value="ECO:0007669"/>
    <property type="project" value="UniProtKB-KW"/>
</dbReference>
<accession>A0A8J5MPF6</accession>
<comment type="caution">
    <text evidence="11">The sequence shown here is derived from an EMBL/GenBank/DDBJ whole genome shotgun (WGS) entry which is preliminary data.</text>
</comment>
<evidence type="ECO:0000256" key="3">
    <source>
        <dbReference type="ARBA" id="ARBA00022448"/>
    </source>
</evidence>
<dbReference type="GO" id="GO:0044613">
    <property type="term" value="C:nuclear pore central transport channel"/>
    <property type="evidence" value="ECO:0007669"/>
    <property type="project" value="TreeGrafter"/>
</dbReference>
<evidence type="ECO:0000256" key="6">
    <source>
        <dbReference type="ARBA" id="ARBA00023010"/>
    </source>
</evidence>
<evidence type="ECO:0000256" key="7">
    <source>
        <dbReference type="ARBA" id="ARBA00023132"/>
    </source>
</evidence>
<evidence type="ECO:0000256" key="5">
    <source>
        <dbReference type="ARBA" id="ARBA00022927"/>
    </source>
</evidence>
<evidence type="ECO:0000256" key="8">
    <source>
        <dbReference type="ARBA" id="ARBA00023242"/>
    </source>
</evidence>
<dbReference type="Pfam" id="PF05064">
    <property type="entry name" value="Nsp1_C"/>
    <property type="match status" value="1"/>
</dbReference>
<evidence type="ECO:0000256" key="9">
    <source>
        <dbReference type="SAM" id="Coils"/>
    </source>
</evidence>
<keyword evidence="12" id="KW-1185">Reference proteome</keyword>
<dbReference type="AlphaFoldDB" id="A0A8J5MPF6"/>
<dbReference type="PANTHER" id="PTHR12084">
    <property type="entry name" value="NUCLEAR PORE GLYCOPROTEIN P62-RELATED"/>
    <property type="match status" value="1"/>
</dbReference>
<dbReference type="GO" id="GO:0005543">
    <property type="term" value="F:phospholipid binding"/>
    <property type="evidence" value="ECO:0007669"/>
    <property type="project" value="TreeGrafter"/>
</dbReference>
<keyword evidence="3" id="KW-0813">Transport</keyword>
<reference evidence="11" key="1">
    <citation type="journal article" date="2021" name="Sci. Adv.">
        <title>The American lobster genome reveals insights on longevity, neural, and immune adaptations.</title>
        <authorList>
            <person name="Polinski J.M."/>
            <person name="Zimin A.V."/>
            <person name="Clark K.F."/>
            <person name="Kohn A.B."/>
            <person name="Sadowski N."/>
            <person name="Timp W."/>
            <person name="Ptitsyn A."/>
            <person name="Khanna P."/>
            <person name="Romanova D.Y."/>
            <person name="Williams P."/>
            <person name="Greenwood S.J."/>
            <person name="Moroz L.L."/>
            <person name="Walt D.R."/>
            <person name="Bodnar A.G."/>
        </authorList>
    </citation>
    <scope>NUCLEOTIDE SEQUENCE</scope>
    <source>
        <strain evidence="11">GMGI-L3</strain>
    </source>
</reference>
<organism evidence="11 12">
    <name type="scientific">Homarus americanus</name>
    <name type="common">American lobster</name>
    <dbReference type="NCBI Taxonomy" id="6706"/>
    <lineage>
        <taxon>Eukaryota</taxon>
        <taxon>Metazoa</taxon>
        <taxon>Ecdysozoa</taxon>
        <taxon>Arthropoda</taxon>
        <taxon>Crustacea</taxon>
        <taxon>Multicrustacea</taxon>
        <taxon>Malacostraca</taxon>
        <taxon>Eumalacostraca</taxon>
        <taxon>Eucarida</taxon>
        <taxon>Decapoda</taxon>
        <taxon>Pleocyemata</taxon>
        <taxon>Astacidea</taxon>
        <taxon>Nephropoidea</taxon>
        <taxon>Nephropidae</taxon>
        <taxon>Homarus</taxon>
    </lineage>
</organism>
<dbReference type="InterPro" id="IPR026010">
    <property type="entry name" value="NSP1/NUP62"/>
</dbReference>
<evidence type="ECO:0000313" key="12">
    <source>
        <dbReference type="Proteomes" id="UP000747542"/>
    </source>
</evidence>
<proteinExistence type="inferred from homology"/>
<evidence type="ECO:0000256" key="2">
    <source>
        <dbReference type="ARBA" id="ARBA00005911"/>
    </source>
</evidence>
<feature type="coiled-coil region" evidence="9">
    <location>
        <begin position="285"/>
        <end position="361"/>
    </location>
</feature>
<keyword evidence="9" id="KW-0175">Coiled coil</keyword>
<evidence type="ECO:0000256" key="4">
    <source>
        <dbReference type="ARBA" id="ARBA00022816"/>
    </source>
</evidence>
<sequence>MSFNFTGSGVTGGFSFPTTTTAAASSGFNFGSATTSTAAGTTSYSFAPPAASQPTSSTTPFSFGTNTAGFGTSSGGFSFTGPPAISAPSSVLGSVASTAPPTAVGSTFNFTAPPTSSAVTGGFSLTGSTPAPATNLSLGGSTASPFSNTILGAATTTIAPVAPTGLSSLFPTQTQTTTLAPTTSVLGQALGAPPIISTSLPVPATGGLFSNISSASTTIVTPAAQTLATTAASLLGPTPAGGTIAPTISLPVAATTALATLTTATSTSSAASATTAVGTAPTLSVAGLEEKVNKWVSELREQEERLMRQAAHVNSWDQLLQQGHDQVQQLRDTLNKVKTDQTKLQAELDFIQGQQQELEQLIEPLETAAATTTPAQHQGDRQRENMHHIAQNLDSQLRQMTDDLCKIIEHLNTNNSGSQASDPVNTVARVLSAHMDTLKWVDQNAALLTQKIDDVSRSAESKSRI</sequence>
<keyword evidence="7" id="KW-0906">Nuclear pore complex</keyword>
<dbReference type="Gene3D" id="1.20.5.170">
    <property type="match status" value="1"/>
</dbReference>
<dbReference type="EMBL" id="JAHLQT010034244">
    <property type="protein sequence ID" value="KAG7158884.1"/>
    <property type="molecule type" value="Genomic_DNA"/>
</dbReference>
<keyword evidence="4" id="KW-0509">mRNA transport</keyword>
<keyword evidence="8" id="KW-0539">Nucleus</keyword>
<comment type="similarity">
    <text evidence="2">Belongs to the nucleoporin NSP1/NUP62 family.</text>
</comment>
<protein>
    <submittedName>
        <fullName evidence="11">Nuclear pore glycoprotein p62-like</fullName>
    </submittedName>
</protein>
<dbReference type="PANTHER" id="PTHR12084:SF0">
    <property type="entry name" value="NUCLEAR PORE GLYCOPROTEIN P62"/>
    <property type="match status" value="1"/>
</dbReference>